<accession>A0A7J7L8X7</accession>
<dbReference type="Proteomes" id="UP000541444">
    <property type="component" value="Unassembled WGS sequence"/>
</dbReference>
<keyword evidence="2" id="KW-1185">Reference proteome</keyword>
<reference evidence="1 2" key="1">
    <citation type="journal article" date="2020" name="IScience">
        <title>Genome Sequencing of the Endangered Kingdonia uniflora (Circaeasteraceae, Ranunculales) Reveals Potential Mechanisms of Evolutionary Specialization.</title>
        <authorList>
            <person name="Sun Y."/>
            <person name="Deng T."/>
            <person name="Zhang A."/>
            <person name="Moore M.J."/>
            <person name="Landis J.B."/>
            <person name="Lin N."/>
            <person name="Zhang H."/>
            <person name="Zhang X."/>
            <person name="Huang J."/>
            <person name="Zhang X."/>
            <person name="Sun H."/>
            <person name="Wang H."/>
        </authorList>
    </citation>
    <scope>NUCLEOTIDE SEQUENCE [LARGE SCALE GENOMIC DNA]</scope>
    <source>
        <strain evidence="1">TB1705</strain>
        <tissue evidence="1">Leaf</tissue>
    </source>
</reference>
<feature type="non-terminal residue" evidence="1">
    <location>
        <position position="1"/>
    </location>
</feature>
<dbReference type="AlphaFoldDB" id="A0A7J7L8X7"/>
<protein>
    <submittedName>
        <fullName evidence="1">Uncharacterized protein</fullName>
    </submittedName>
</protein>
<sequence>MVVVMDDELKKLGLEKEREVAALKLKEVKAESVAEAERLVTASAISRNNLAGKLYQLRYLKAEIMAFSKGNYEEKEILDEEEVEEMEDGLNVAEKTAVNNQKTIYQEIKSSCHRVVDLEGLLEVEKKSSAELQ</sequence>
<organism evidence="1 2">
    <name type="scientific">Kingdonia uniflora</name>
    <dbReference type="NCBI Taxonomy" id="39325"/>
    <lineage>
        <taxon>Eukaryota</taxon>
        <taxon>Viridiplantae</taxon>
        <taxon>Streptophyta</taxon>
        <taxon>Embryophyta</taxon>
        <taxon>Tracheophyta</taxon>
        <taxon>Spermatophyta</taxon>
        <taxon>Magnoliopsida</taxon>
        <taxon>Ranunculales</taxon>
        <taxon>Circaeasteraceae</taxon>
        <taxon>Kingdonia</taxon>
    </lineage>
</organism>
<dbReference type="EMBL" id="JACGCM010002535">
    <property type="protein sequence ID" value="KAF6139095.1"/>
    <property type="molecule type" value="Genomic_DNA"/>
</dbReference>
<gene>
    <name evidence="1" type="ORF">GIB67_010821</name>
</gene>
<comment type="caution">
    <text evidence="1">The sequence shown here is derived from an EMBL/GenBank/DDBJ whole genome shotgun (WGS) entry which is preliminary data.</text>
</comment>
<evidence type="ECO:0000313" key="1">
    <source>
        <dbReference type="EMBL" id="KAF6139095.1"/>
    </source>
</evidence>
<name>A0A7J7L8X7_9MAGN</name>
<proteinExistence type="predicted"/>
<evidence type="ECO:0000313" key="2">
    <source>
        <dbReference type="Proteomes" id="UP000541444"/>
    </source>
</evidence>